<comment type="caution">
    <text evidence="1">The sequence shown here is derived from an EMBL/GenBank/DDBJ whole genome shotgun (WGS) entry which is preliminary data.</text>
</comment>
<protein>
    <submittedName>
        <fullName evidence="1">Uncharacterized protein</fullName>
    </submittedName>
</protein>
<evidence type="ECO:0000313" key="2">
    <source>
        <dbReference type="Proteomes" id="UP001458880"/>
    </source>
</evidence>
<gene>
    <name evidence="1" type="ORF">QE152_g13558</name>
</gene>
<sequence length="124" mass="14192">MNEITRNLHDFCSVFAVQDKDSSRNSHVSAENVSSHLWKARTPPARIPRTKKQNPRFHELLSIGIIAKTLETLQKKQFNASLQMNEIMNEITRNFHDFCSVFAVQDKDSSRNSHVSAENVSSHL</sequence>
<dbReference type="EMBL" id="JASPKY010000130">
    <property type="protein sequence ID" value="KAK9731579.1"/>
    <property type="molecule type" value="Genomic_DNA"/>
</dbReference>
<reference evidence="1 2" key="1">
    <citation type="journal article" date="2024" name="BMC Genomics">
        <title>De novo assembly and annotation of Popillia japonica's genome with initial clues to its potential as an invasive pest.</title>
        <authorList>
            <person name="Cucini C."/>
            <person name="Boschi S."/>
            <person name="Funari R."/>
            <person name="Cardaioli E."/>
            <person name="Iannotti N."/>
            <person name="Marturano G."/>
            <person name="Paoli F."/>
            <person name="Bruttini M."/>
            <person name="Carapelli A."/>
            <person name="Frati F."/>
            <person name="Nardi F."/>
        </authorList>
    </citation>
    <scope>NUCLEOTIDE SEQUENCE [LARGE SCALE GENOMIC DNA]</scope>
    <source>
        <strain evidence="1">DMR45628</strain>
    </source>
</reference>
<dbReference type="AlphaFoldDB" id="A0AAW1LCK4"/>
<proteinExistence type="predicted"/>
<dbReference type="Proteomes" id="UP001458880">
    <property type="component" value="Unassembled WGS sequence"/>
</dbReference>
<organism evidence="1 2">
    <name type="scientific">Popillia japonica</name>
    <name type="common">Japanese beetle</name>
    <dbReference type="NCBI Taxonomy" id="7064"/>
    <lineage>
        <taxon>Eukaryota</taxon>
        <taxon>Metazoa</taxon>
        <taxon>Ecdysozoa</taxon>
        <taxon>Arthropoda</taxon>
        <taxon>Hexapoda</taxon>
        <taxon>Insecta</taxon>
        <taxon>Pterygota</taxon>
        <taxon>Neoptera</taxon>
        <taxon>Endopterygota</taxon>
        <taxon>Coleoptera</taxon>
        <taxon>Polyphaga</taxon>
        <taxon>Scarabaeiformia</taxon>
        <taxon>Scarabaeidae</taxon>
        <taxon>Rutelinae</taxon>
        <taxon>Popillia</taxon>
    </lineage>
</organism>
<name>A0AAW1LCK4_POPJA</name>
<keyword evidence="2" id="KW-1185">Reference proteome</keyword>
<accession>A0AAW1LCK4</accession>
<evidence type="ECO:0000313" key="1">
    <source>
        <dbReference type="EMBL" id="KAK9731579.1"/>
    </source>
</evidence>